<keyword evidence="3" id="KW-0804">Transcription</keyword>
<dbReference type="InterPro" id="IPR036388">
    <property type="entry name" value="WH-like_DNA-bd_sf"/>
</dbReference>
<feature type="domain" description="HTH gntR-type" evidence="4">
    <location>
        <begin position="229"/>
        <end position="296"/>
    </location>
</feature>
<feature type="domain" description="HTH gntR-type" evidence="4">
    <location>
        <begin position="12"/>
        <end position="79"/>
    </location>
</feature>
<dbReference type="Proteomes" id="UP000722125">
    <property type="component" value="Unassembled WGS sequence"/>
</dbReference>
<reference evidence="5 6" key="1">
    <citation type="submission" date="2021-05" db="EMBL/GenBank/DDBJ databases">
        <title>Description of Cellulomonas sp. DKR-3 sp. nov.</title>
        <authorList>
            <person name="Dahal R.H."/>
            <person name="Chaudhary D.K."/>
        </authorList>
    </citation>
    <scope>NUCLEOTIDE SEQUENCE [LARGE SCALE GENOMIC DNA]</scope>
    <source>
        <strain evidence="5 6">DKR-3</strain>
    </source>
</reference>
<organism evidence="5 6">
    <name type="scientific">Cellulomonas fulva</name>
    <dbReference type="NCBI Taxonomy" id="2835530"/>
    <lineage>
        <taxon>Bacteria</taxon>
        <taxon>Bacillati</taxon>
        <taxon>Actinomycetota</taxon>
        <taxon>Actinomycetes</taxon>
        <taxon>Micrococcales</taxon>
        <taxon>Cellulomonadaceae</taxon>
        <taxon>Cellulomonas</taxon>
    </lineage>
</organism>
<dbReference type="SUPFAM" id="SSF48008">
    <property type="entry name" value="GntR ligand-binding domain-like"/>
    <property type="match status" value="1"/>
</dbReference>
<dbReference type="InterPro" id="IPR036390">
    <property type="entry name" value="WH_DNA-bd_sf"/>
</dbReference>
<name>A0ABS5TV56_9CELL</name>
<dbReference type="SMART" id="SM00345">
    <property type="entry name" value="HTH_GNTR"/>
    <property type="match status" value="2"/>
</dbReference>
<accession>A0ABS5TV56</accession>
<comment type="caution">
    <text evidence="5">The sequence shown here is derived from an EMBL/GenBank/DDBJ whole genome shotgun (WGS) entry which is preliminary data.</text>
</comment>
<evidence type="ECO:0000256" key="2">
    <source>
        <dbReference type="ARBA" id="ARBA00023125"/>
    </source>
</evidence>
<dbReference type="SUPFAM" id="SSF46785">
    <property type="entry name" value="Winged helix' DNA-binding domain"/>
    <property type="match status" value="2"/>
</dbReference>
<dbReference type="PROSITE" id="PS50949">
    <property type="entry name" value="HTH_GNTR"/>
    <property type="match status" value="2"/>
</dbReference>
<gene>
    <name evidence="5" type="ORF">KIN34_01645</name>
</gene>
<evidence type="ECO:0000313" key="6">
    <source>
        <dbReference type="Proteomes" id="UP000722125"/>
    </source>
</evidence>
<proteinExistence type="predicted"/>
<dbReference type="Gene3D" id="1.10.10.10">
    <property type="entry name" value="Winged helix-like DNA-binding domain superfamily/Winged helix DNA-binding domain"/>
    <property type="match status" value="2"/>
</dbReference>
<keyword evidence="2" id="KW-0238">DNA-binding</keyword>
<keyword evidence="1" id="KW-0805">Transcription regulation</keyword>
<dbReference type="InterPro" id="IPR000524">
    <property type="entry name" value="Tscrpt_reg_HTH_GntR"/>
</dbReference>
<dbReference type="PANTHER" id="PTHR43537">
    <property type="entry name" value="TRANSCRIPTIONAL REGULATOR, GNTR FAMILY"/>
    <property type="match status" value="1"/>
</dbReference>
<dbReference type="CDD" id="cd07377">
    <property type="entry name" value="WHTH_GntR"/>
    <property type="match status" value="1"/>
</dbReference>
<protein>
    <submittedName>
        <fullName evidence="5">GntR family transcriptional regulator</fullName>
    </submittedName>
</protein>
<dbReference type="PANTHER" id="PTHR43537:SF50">
    <property type="entry name" value="TRANSCRIPTIONAL REGULATORY PROTEIN"/>
    <property type="match status" value="1"/>
</dbReference>
<evidence type="ECO:0000256" key="1">
    <source>
        <dbReference type="ARBA" id="ARBA00023015"/>
    </source>
</evidence>
<sequence length="433" mass="45393">MPIPTDPSPLAAPSRDAAYAVLERALVTGALAPGSRLSDDELVRLTGTSRAPLREALNALAAVGLVDVAPRRSTHVTPLDGRASREALEIDGAVLTQALTELAGRGDHAARERLAAARDAVLPDADAYRAAVAEHRMRGLLRTILDGAGNLEYARVSAAVAPVVDRYAALHAGDLPDEHHARMRAAVDSALAGDPPAARESWRALVDALVADAAMTGRRDEPPAPAPPATLRERAAAAIEQAIHDGTLLPGETLRESELMTWLGISRTPVREALTALDRAGLVVQSHHRSARVAEPDERDVRDLMRALGVLRALAVRLAMQRDPDALARALAATLPAWDDVHDPASFARAAGSSFDAITDAGGSTRLRTLTSTLAARGRWSVAPSAYGTLAADGTRLRELHALVVAGRSDDAQAAVWTMCTGEEPAGVSAGAP</sequence>
<dbReference type="RefSeq" id="WP_214345974.1">
    <property type="nucleotide sequence ID" value="NZ_JAHBOH010000001.1"/>
</dbReference>
<dbReference type="Pfam" id="PF00392">
    <property type="entry name" value="GntR"/>
    <property type="match status" value="2"/>
</dbReference>
<dbReference type="Gene3D" id="1.20.120.530">
    <property type="entry name" value="GntR ligand-binding domain-like"/>
    <property type="match status" value="1"/>
</dbReference>
<dbReference type="EMBL" id="JAHBOH010000001">
    <property type="protein sequence ID" value="MBT0992994.1"/>
    <property type="molecule type" value="Genomic_DNA"/>
</dbReference>
<dbReference type="InterPro" id="IPR008920">
    <property type="entry name" value="TF_FadR/GntR_C"/>
</dbReference>
<evidence type="ECO:0000313" key="5">
    <source>
        <dbReference type="EMBL" id="MBT0992994.1"/>
    </source>
</evidence>
<keyword evidence="6" id="KW-1185">Reference proteome</keyword>
<evidence type="ECO:0000259" key="4">
    <source>
        <dbReference type="PROSITE" id="PS50949"/>
    </source>
</evidence>
<evidence type="ECO:0000256" key="3">
    <source>
        <dbReference type="ARBA" id="ARBA00023163"/>
    </source>
</evidence>